<dbReference type="Proteomes" id="UP001595279">
    <property type="component" value="Unassembled WGS sequence"/>
</dbReference>
<keyword evidence="2 9" id="KW-0489">Methyltransferase</keyword>
<dbReference type="Gene3D" id="3.30.160.70">
    <property type="entry name" value="Methylated DNA-protein cysteine methyltransferase domain"/>
    <property type="match status" value="1"/>
</dbReference>
<sequence>MDTTEKIYVGDMAHPLCSLHVAVTEKGLAFVGSENGSWEEIEQWKAAKRPRALLVEDQDRVASYIEEIMEYLDGGRKEFEIPLDVVGTPFQQEVWNALSKIPYAATAAYSEIAGEIGRPKAVRAVGAAIGANPVMIVVPCHRVVGKNGKLTGFRGGLAMKEKLLELEWK</sequence>
<evidence type="ECO:0000256" key="1">
    <source>
        <dbReference type="ARBA" id="ARBA00001286"/>
    </source>
</evidence>
<dbReference type="EMBL" id="JBHRSA010000046">
    <property type="protein sequence ID" value="MFC3041120.1"/>
    <property type="molecule type" value="Genomic_DNA"/>
</dbReference>
<dbReference type="InterPro" id="IPR036217">
    <property type="entry name" value="MethylDNA_cys_MeTrfase_DNAb"/>
</dbReference>
<reference evidence="10" key="1">
    <citation type="journal article" date="2019" name="Int. J. Syst. Evol. Microbiol.">
        <title>The Global Catalogue of Microorganisms (GCM) 10K type strain sequencing project: providing services to taxonomists for standard genome sequencing and annotation.</title>
        <authorList>
            <consortium name="The Broad Institute Genomics Platform"/>
            <consortium name="The Broad Institute Genome Sequencing Center for Infectious Disease"/>
            <person name="Wu L."/>
            <person name="Ma J."/>
        </authorList>
    </citation>
    <scope>NUCLEOTIDE SEQUENCE [LARGE SCALE GENOMIC DNA]</scope>
    <source>
        <strain evidence="10">KCTC 13128</strain>
    </source>
</reference>
<dbReference type="PANTHER" id="PTHR10815:SF12">
    <property type="entry name" value="METHYLATED-DNA--PROTEIN-CYSTEINE METHYLTRANSFERASE, INDUCIBLE"/>
    <property type="match status" value="1"/>
</dbReference>
<dbReference type="PROSITE" id="PS00374">
    <property type="entry name" value="MGMT"/>
    <property type="match status" value="1"/>
</dbReference>
<protein>
    <submittedName>
        <fullName evidence="9">Methylated-DNA--[protein]-cysteine S-methyltransferase</fullName>
        <ecNumber evidence="9">2.1.1.63</ecNumber>
    </submittedName>
</protein>
<keyword evidence="3 9" id="KW-0808">Transferase</keyword>
<evidence type="ECO:0000313" key="9">
    <source>
        <dbReference type="EMBL" id="MFC3041120.1"/>
    </source>
</evidence>
<keyword evidence="10" id="KW-1185">Reference proteome</keyword>
<gene>
    <name evidence="9" type="ORF">ACFOGI_12805</name>
</gene>
<dbReference type="RefSeq" id="WP_390273221.1">
    <property type="nucleotide sequence ID" value="NZ_JBHRSA010000046.1"/>
</dbReference>
<dbReference type="InterPro" id="IPR014048">
    <property type="entry name" value="MethylDNA_cys_MeTrfase_DNA-bd"/>
</dbReference>
<dbReference type="SUPFAM" id="SSF53155">
    <property type="entry name" value="Methylated DNA-protein cysteine methyltransferase domain"/>
    <property type="match status" value="1"/>
</dbReference>
<comment type="caution">
    <text evidence="9">The sequence shown here is derived from an EMBL/GenBank/DDBJ whole genome shotgun (WGS) entry which is preliminary data.</text>
</comment>
<dbReference type="InterPro" id="IPR001497">
    <property type="entry name" value="MethylDNA_cys_MeTrfase_AS"/>
</dbReference>
<feature type="domain" description="Methylguanine DNA methyltransferase ribonuclease-like" evidence="8">
    <location>
        <begin position="12"/>
        <end position="84"/>
    </location>
</feature>
<dbReference type="Gene3D" id="1.10.10.10">
    <property type="entry name" value="Winged helix-like DNA-binding domain superfamily/Winged helix DNA-binding domain"/>
    <property type="match status" value="1"/>
</dbReference>
<evidence type="ECO:0000256" key="5">
    <source>
        <dbReference type="ARBA" id="ARBA00023204"/>
    </source>
</evidence>
<dbReference type="InterPro" id="IPR008332">
    <property type="entry name" value="MethylG_MeTrfase_N"/>
</dbReference>
<dbReference type="InterPro" id="IPR036388">
    <property type="entry name" value="WH-like_DNA-bd_sf"/>
</dbReference>
<evidence type="ECO:0000313" key="10">
    <source>
        <dbReference type="Proteomes" id="UP001595279"/>
    </source>
</evidence>
<comment type="catalytic activity">
    <reaction evidence="6">
        <text>a 6-O-methyl-2'-deoxyguanosine in DNA + L-cysteinyl-[protein] = S-methyl-L-cysteinyl-[protein] + a 2'-deoxyguanosine in DNA</text>
        <dbReference type="Rhea" id="RHEA:24000"/>
        <dbReference type="Rhea" id="RHEA-COMP:10131"/>
        <dbReference type="Rhea" id="RHEA-COMP:10132"/>
        <dbReference type="Rhea" id="RHEA-COMP:11367"/>
        <dbReference type="Rhea" id="RHEA-COMP:11368"/>
        <dbReference type="ChEBI" id="CHEBI:29950"/>
        <dbReference type="ChEBI" id="CHEBI:82612"/>
        <dbReference type="ChEBI" id="CHEBI:85445"/>
        <dbReference type="ChEBI" id="CHEBI:85448"/>
        <dbReference type="EC" id="2.1.1.63"/>
    </reaction>
</comment>
<organism evidence="9 10">
    <name type="scientific">Virgibacillus xinjiangensis</name>
    <dbReference type="NCBI Taxonomy" id="393090"/>
    <lineage>
        <taxon>Bacteria</taxon>
        <taxon>Bacillati</taxon>
        <taxon>Bacillota</taxon>
        <taxon>Bacilli</taxon>
        <taxon>Bacillales</taxon>
        <taxon>Bacillaceae</taxon>
        <taxon>Virgibacillus</taxon>
    </lineage>
</organism>
<dbReference type="EC" id="2.1.1.63" evidence="9"/>
<name>A0ABV7CXK2_9BACI</name>
<accession>A0ABV7CXK2</accession>
<proteinExistence type="predicted"/>
<keyword evidence="5" id="KW-0234">DNA repair</keyword>
<evidence type="ECO:0000259" key="8">
    <source>
        <dbReference type="Pfam" id="PF02870"/>
    </source>
</evidence>
<evidence type="ECO:0000256" key="3">
    <source>
        <dbReference type="ARBA" id="ARBA00022679"/>
    </source>
</evidence>
<dbReference type="PANTHER" id="PTHR10815">
    <property type="entry name" value="METHYLATED-DNA--PROTEIN-CYSTEINE METHYLTRANSFERASE"/>
    <property type="match status" value="1"/>
</dbReference>
<evidence type="ECO:0000256" key="6">
    <source>
        <dbReference type="ARBA" id="ARBA00049348"/>
    </source>
</evidence>
<keyword evidence="4" id="KW-0227">DNA damage</keyword>
<dbReference type="CDD" id="cd06445">
    <property type="entry name" value="ATase"/>
    <property type="match status" value="1"/>
</dbReference>
<dbReference type="GO" id="GO:0032259">
    <property type="term" value="P:methylation"/>
    <property type="evidence" value="ECO:0007669"/>
    <property type="project" value="UniProtKB-KW"/>
</dbReference>
<dbReference type="NCBIfam" id="TIGR00589">
    <property type="entry name" value="ogt"/>
    <property type="match status" value="1"/>
</dbReference>
<comment type="catalytic activity">
    <reaction evidence="1">
        <text>a 4-O-methyl-thymidine in DNA + L-cysteinyl-[protein] = a thymidine in DNA + S-methyl-L-cysteinyl-[protein]</text>
        <dbReference type="Rhea" id="RHEA:53428"/>
        <dbReference type="Rhea" id="RHEA-COMP:10131"/>
        <dbReference type="Rhea" id="RHEA-COMP:10132"/>
        <dbReference type="Rhea" id="RHEA-COMP:13555"/>
        <dbReference type="Rhea" id="RHEA-COMP:13556"/>
        <dbReference type="ChEBI" id="CHEBI:29950"/>
        <dbReference type="ChEBI" id="CHEBI:82612"/>
        <dbReference type="ChEBI" id="CHEBI:137386"/>
        <dbReference type="ChEBI" id="CHEBI:137387"/>
        <dbReference type="EC" id="2.1.1.63"/>
    </reaction>
</comment>
<evidence type="ECO:0000259" key="7">
    <source>
        <dbReference type="Pfam" id="PF01035"/>
    </source>
</evidence>
<dbReference type="InterPro" id="IPR036631">
    <property type="entry name" value="MGMT_N_sf"/>
</dbReference>
<evidence type="ECO:0000256" key="2">
    <source>
        <dbReference type="ARBA" id="ARBA00022603"/>
    </source>
</evidence>
<dbReference type="SUPFAM" id="SSF46767">
    <property type="entry name" value="Methylated DNA-protein cysteine methyltransferase, C-terminal domain"/>
    <property type="match status" value="1"/>
</dbReference>
<dbReference type="GO" id="GO:0003908">
    <property type="term" value="F:methylated-DNA-[protein]-cysteine S-methyltransferase activity"/>
    <property type="evidence" value="ECO:0007669"/>
    <property type="project" value="UniProtKB-EC"/>
</dbReference>
<dbReference type="Pfam" id="PF02870">
    <property type="entry name" value="Methyltransf_1N"/>
    <property type="match status" value="1"/>
</dbReference>
<dbReference type="Pfam" id="PF01035">
    <property type="entry name" value="DNA_binding_1"/>
    <property type="match status" value="1"/>
</dbReference>
<feature type="domain" description="Methylated-DNA-[protein]-cysteine S-methyltransferase DNA binding" evidence="7">
    <location>
        <begin position="89"/>
        <end position="167"/>
    </location>
</feature>
<evidence type="ECO:0000256" key="4">
    <source>
        <dbReference type="ARBA" id="ARBA00022763"/>
    </source>
</evidence>